<sequence>MKKGFAVIGLGTFGSTVCKELYHLGNEVLAIDIDEENVREVMNNSSYATVANATDQEALESLGIKNFDYAVVSIGEKIQPSILSTLILKEMGVKNVWVKAKNEKHHKILEKIGADRIIHPEQEIGIRVANQLDSGKITDYIELSKDYSIIELVATKRVSNRSLVNLDIRAKFGCTILAIRREENVNISPMPDDIILIGDILIVMGHVKNLKRFEEKGV</sequence>
<reference evidence="3 4" key="1">
    <citation type="submission" date="2017-08" db="EMBL/GenBank/DDBJ databases">
        <title>Virgibacillus indicus sp. nov. and Virgibacillus profoundi sp. nov, two moderately halophilic bacteria isolated from marine sediment by using the Microfluidic Streak Plate.</title>
        <authorList>
            <person name="Xu B."/>
            <person name="Hu B."/>
            <person name="Wang J."/>
            <person name="Zhu Y."/>
            <person name="Huang L."/>
            <person name="Du W."/>
            <person name="Huang Y."/>
        </authorList>
    </citation>
    <scope>NUCLEOTIDE SEQUENCE [LARGE SCALE GENOMIC DNA]</scope>
    <source>
        <strain evidence="3 4">IO3-P2-C2</strain>
    </source>
</reference>
<dbReference type="InterPro" id="IPR003148">
    <property type="entry name" value="RCK_N"/>
</dbReference>
<dbReference type="SUPFAM" id="SSF51735">
    <property type="entry name" value="NAD(P)-binding Rossmann-fold domains"/>
    <property type="match status" value="1"/>
</dbReference>
<name>A0A265NC38_9BACI</name>
<accession>A0A265NC38</accession>
<dbReference type="PANTHER" id="PTHR43833">
    <property type="entry name" value="POTASSIUM CHANNEL PROTEIN 2-RELATED-RELATED"/>
    <property type="match status" value="1"/>
</dbReference>
<dbReference type="PROSITE" id="PS51201">
    <property type="entry name" value="RCK_N"/>
    <property type="match status" value="1"/>
</dbReference>
<evidence type="ECO:0000313" key="3">
    <source>
        <dbReference type="EMBL" id="OZU89610.1"/>
    </source>
</evidence>
<dbReference type="Proteomes" id="UP000216498">
    <property type="component" value="Unassembled WGS sequence"/>
</dbReference>
<gene>
    <name evidence="3" type="ORF">CIL03_00230</name>
</gene>
<evidence type="ECO:0000259" key="1">
    <source>
        <dbReference type="PROSITE" id="PS51201"/>
    </source>
</evidence>
<dbReference type="Pfam" id="PF02254">
    <property type="entry name" value="TrkA_N"/>
    <property type="match status" value="1"/>
</dbReference>
<organism evidence="3 4">
    <name type="scientific">Virgibacillus indicus</name>
    <dbReference type="NCBI Taxonomy" id="2024554"/>
    <lineage>
        <taxon>Bacteria</taxon>
        <taxon>Bacillati</taxon>
        <taxon>Bacillota</taxon>
        <taxon>Bacilli</taxon>
        <taxon>Bacillales</taxon>
        <taxon>Bacillaceae</taxon>
        <taxon>Virgibacillus</taxon>
    </lineage>
</organism>
<dbReference type="PROSITE" id="PS51202">
    <property type="entry name" value="RCK_C"/>
    <property type="match status" value="1"/>
</dbReference>
<feature type="domain" description="RCK C-terminal" evidence="2">
    <location>
        <begin position="135"/>
        <end position="218"/>
    </location>
</feature>
<dbReference type="Pfam" id="PF02080">
    <property type="entry name" value="TrkA_C"/>
    <property type="match status" value="1"/>
</dbReference>
<dbReference type="AlphaFoldDB" id="A0A265NC38"/>
<comment type="caution">
    <text evidence="3">The sequence shown here is derived from an EMBL/GenBank/DDBJ whole genome shotgun (WGS) entry which is preliminary data.</text>
</comment>
<dbReference type="GO" id="GO:0008324">
    <property type="term" value="F:monoatomic cation transmembrane transporter activity"/>
    <property type="evidence" value="ECO:0007669"/>
    <property type="project" value="InterPro"/>
</dbReference>
<dbReference type="InterPro" id="IPR006037">
    <property type="entry name" value="RCK_C"/>
</dbReference>
<feature type="domain" description="RCK N-terminal" evidence="1">
    <location>
        <begin position="2"/>
        <end position="118"/>
    </location>
</feature>
<dbReference type="InterPro" id="IPR036291">
    <property type="entry name" value="NAD(P)-bd_dom_sf"/>
</dbReference>
<dbReference type="OrthoDB" id="9776294at2"/>
<dbReference type="SUPFAM" id="SSF116726">
    <property type="entry name" value="TrkA C-terminal domain-like"/>
    <property type="match status" value="1"/>
</dbReference>
<evidence type="ECO:0000259" key="2">
    <source>
        <dbReference type="PROSITE" id="PS51202"/>
    </source>
</evidence>
<dbReference type="InterPro" id="IPR050721">
    <property type="entry name" value="Trk_Ktr_HKT_K-transport"/>
</dbReference>
<dbReference type="InterPro" id="IPR036721">
    <property type="entry name" value="RCK_C_sf"/>
</dbReference>
<dbReference type="Gene3D" id="3.40.50.720">
    <property type="entry name" value="NAD(P)-binding Rossmann-like Domain"/>
    <property type="match status" value="1"/>
</dbReference>
<protein>
    <submittedName>
        <fullName evidence="3">Potassium transporter Trk</fullName>
    </submittedName>
</protein>
<dbReference type="PANTHER" id="PTHR43833:SF7">
    <property type="entry name" value="KTR SYSTEM POTASSIUM UPTAKE PROTEIN C"/>
    <property type="match status" value="1"/>
</dbReference>
<dbReference type="GO" id="GO:0006813">
    <property type="term" value="P:potassium ion transport"/>
    <property type="evidence" value="ECO:0007669"/>
    <property type="project" value="InterPro"/>
</dbReference>
<keyword evidence="4" id="KW-1185">Reference proteome</keyword>
<proteinExistence type="predicted"/>
<evidence type="ECO:0000313" key="4">
    <source>
        <dbReference type="Proteomes" id="UP000216498"/>
    </source>
</evidence>
<dbReference type="Gene3D" id="3.30.70.1450">
    <property type="entry name" value="Regulator of K+ conductance, C-terminal domain"/>
    <property type="match status" value="1"/>
</dbReference>
<dbReference type="EMBL" id="NPMS01000001">
    <property type="protein sequence ID" value="OZU89610.1"/>
    <property type="molecule type" value="Genomic_DNA"/>
</dbReference>